<dbReference type="CDD" id="cd23810">
    <property type="entry name" value="UBCc_BIRC6"/>
    <property type="match status" value="1"/>
</dbReference>
<accession>A0ABQ9YFN4</accession>
<gene>
    <name evidence="5" type="ORF">BLNAU_2409</name>
</gene>
<reference evidence="5 6" key="1">
    <citation type="journal article" date="2022" name="bioRxiv">
        <title>Genomics of Preaxostyla Flagellates Illuminates Evolutionary Transitions and the Path Towards Mitochondrial Loss.</title>
        <authorList>
            <person name="Novak L.V.F."/>
            <person name="Treitli S.C."/>
            <person name="Pyrih J."/>
            <person name="Halakuc P."/>
            <person name="Pipaliya S.V."/>
            <person name="Vacek V."/>
            <person name="Brzon O."/>
            <person name="Soukal P."/>
            <person name="Eme L."/>
            <person name="Dacks J.B."/>
            <person name="Karnkowska A."/>
            <person name="Elias M."/>
            <person name="Hampl V."/>
        </authorList>
    </citation>
    <scope>NUCLEOTIDE SEQUENCE [LARGE SCALE GENOMIC DNA]</scope>
    <source>
        <strain evidence="5">NAU3</strain>
        <tissue evidence="5">Gut</tissue>
    </source>
</reference>
<dbReference type="SMART" id="SM00212">
    <property type="entry name" value="UBCc"/>
    <property type="match status" value="1"/>
</dbReference>
<keyword evidence="5" id="KW-0012">Acyltransferase</keyword>
<evidence type="ECO:0000256" key="2">
    <source>
        <dbReference type="ARBA" id="ARBA00022786"/>
    </source>
</evidence>
<keyword evidence="6" id="KW-1185">Reference proteome</keyword>
<dbReference type="InterPro" id="IPR016135">
    <property type="entry name" value="UBQ-conjugating_enzyme/RWD"/>
</dbReference>
<organism evidence="5 6">
    <name type="scientific">Blattamonas nauphoetae</name>
    <dbReference type="NCBI Taxonomy" id="2049346"/>
    <lineage>
        <taxon>Eukaryota</taxon>
        <taxon>Metamonada</taxon>
        <taxon>Preaxostyla</taxon>
        <taxon>Oxymonadida</taxon>
        <taxon>Blattamonas</taxon>
    </lineage>
</organism>
<sequence length="536" mass="59718">MHTFHRSNPHTVPELSKKENDPPSRLATENNDFQTIAGGIGPFNENLSSTNSSSTSPLPLQQPCVPQKEVLCAHVAHLLSQFKEDNQIQLSDITELLTQDDLVGQIHHDLLEFSPITFSTQFSSHMMALSFLQSLSDVEPLHYLFHNPDSCGRTLLSTLHHLQDITETQKRVNIEKRIRLPMNSVSPVSLGEIAPYLAPPSTDDPDASKTMTEEENTGEKWDIFSTALECLILSVDSLDHDQMLVDSPSTIPANPPADLTPSTALQHTYEDILSPLQLTFTSQPDFVTNHTFSVRLPLQVLHPNIARIGAELSIIQSSLPFDFNSSIFVVASDQQSQLLKALIIPPSDTPYEHGMFEFDIYFPENYPVGPPQLSFVTTGGGTVRFNPNLYESGRVCLSLLGTWTGSQNECWNSEHSTLLQVLVSIQSMIFVDDPYFNEPGFNVRGKTELGKQECVEYTKGVKKNTVRWAIINQLQQALTGHSFFSEVIKQHCLLKRDIISHTIQRWSEDGSCPADFNSTFLSLVSQISSQHDSTSG</sequence>
<dbReference type="Proteomes" id="UP001281761">
    <property type="component" value="Unassembled WGS sequence"/>
</dbReference>
<dbReference type="PANTHER" id="PTHR46116">
    <property type="entry name" value="(E3-INDEPENDENT) E2 UBIQUITIN-CONJUGATING ENZYME"/>
    <property type="match status" value="1"/>
</dbReference>
<evidence type="ECO:0000256" key="1">
    <source>
        <dbReference type="ARBA" id="ARBA00022679"/>
    </source>
</evidence>
<name>A0ABQ9YFN4_9EUKA</name>
<keyword evidence="1 5" id="KW-0808">Transferase</keyword>
<dbReference type="Pfam" id="PF00179">
    <property type="entry name" value="UQ_con"/>
    <property type="match status" value="1"/>
</dbReference>
<dbReference type="Gene3D" id="3.10.110.10">
    <property type="entry name" value="Ubiquitin Conjugating Enzyme"/>
    <property type="match status" value="1"/>
</dbReference>
<evidence type="ECO:0000313" key="5">
    <source>
        <dbReference type="EMBL" id="KAK2962577.1"/>
    </source>
</evidence>
<evidence type="ECO:0000313" key="6">
    <source>
        <dbReference type="Proteomes" id="UP001281761"/>
    </source>
</evidence>
<evidence type="ECO:0000256" key="3">
    <source>
        <dbReference type="SAM" id="MobiDB-lite"/>
    </source>
</evidence>
<protein>
    <submittedName>
        <fullName evidence="5">Ubiquitin-conjugating enzyme E2 Z</fullName>
        <ecNumber evidence="5">2.3.2.23</ecNumber>
    </submittedName>
</protein>
<dbReference type="EC" id="2.3.2.23" evidence="5"/>
<dbReference type="GO" id="GO:0061631">
    <property type="term" value="F:ubiquitin conjugating enzyme activity"/>
    <property type="evidence" value="ECO:0007669"/>
    <property type="project" value="UniProtKB-EC"/>
</dbReference>
<dbReference type="PROSITE" id="PS50127">
    <property type="entry name" value="UBC_2"/>
    <property type="match status" value="1"/>
</dbReference>
<proteinExistence type="predicted"/>
<feature type="compositionally biased region" description="Low complexity" evidence="3">
    <location>
        <begin position="46"/>
        <end position="60"/>
    </location>
</feature>
<evidence type="ECO:0000259" key="4">
    <source>
        <dbReference type="PROSITE" id="PS50127"/>
    </source>
</evidence>
<dbReference type="EMBL" id="JARBJD010000010">
    <property type="protein sequence ID" value="KAK2962577.1"/>
    <property type="molecule type" value="Genomic_DNA"/>
</dbReference>
<feature type="domain" description="UBC core" evidence="4">
    <location>
        <begin position="303"/>
        <end position="470"/>
    </location>
</feature>
<dbReference type="InterPro" id="IPR000608">
    <property type="entry name" value="UBC"/>
</dbReference>
<feature type="region of interest" description="Disordered" evidence="3">
    <location>
        <begin position="195"/>
        <end position="217"/>
    </location>
</feature>
<feature type="region of interest" description="Disordered" evidence="3">
    <location>
        <begin position="1"/>
        <end position="60"/>
    </location>
</feature>
<comment type="caution">
    <text evidence="5">The sequence shown here is derived from an EMBL/GenBank/DDBJ whole genome shotgun (WGS) entry which is preliminary data.</text>
</comment>
<keyword evidence="2" id="KW-0833">Ubl conjugation pathway</keyword>
<dbReference type="SUPFAM" id="SSF54495">
    <property type="entry name" value="UBC-like"/>
    <property type="match status" value="1"/>
</dbReference>